<dbReference type="InterPro" id="IPR036282">
    <property type="entry name" value="Glutathione-S-Trfase_C_sf"/>
</dbReference>
<feature type="domain" description="GST N-terminal" evidence="9">
    <location>
        <begin position="27"/>
        <end position="105"/>
    </location>
</feature>
<evidence type="ECO:0000256" key="2">
    <source>
        <dbReference type="ARBA" id="ARBA00013060"/>
    </source>
</evidence>
<organism evidence="11 12">
    <name type="scientific">Heliocybe sulcata</name>
    <dbReference type="NCBI Taxonomy" id="5364"/>
    <lineage>
        <taxon>Eukaryota</taxon>
        <taxon>Fungi</taxon>
        <taxon>Dikarya</taxon>
        <taxon>Basidiomycota</taxon>
        <taxon>Agaricomycotina</taxon>
        <taxon>Agaricomycetes</taxon>
        <taxon>Gloeophyllales</taxon>
        <taxon>Gloeophyllaceae</taxon>
        <taxon>Heliocybe</taxon>
    </lineage>
</organism>
<dbReference type="Pfam" id="PF00043">
    <property type="entry name" value="GST_C"/>
    <property type="match status" value="1"/>
</dbReference>
<dbReference type="InterPro" id="IPR036249">
    <property type="entry name" value="Thioredoxin-like_sf"/>
</dbReference>
<keyword evidence="3" id="KW-0560">Oxidoreductase</keyword>
<dbReference type="Gene3D" id="3.40.30.10">
    <property type="entry name" value="Glutaredoxin"/>
    <property type="match status" value="1"/>
</dbReference>
<dbReference type="STRING" id="5364.A0A5C3N0F1"/>
<keyword evidence="12" id="KW-1185">Reference proteome</keyword>
<evidence type="ECO:0000313" key="12">
    <source>
        <dbReference type="Proteomes" id="UP000305948"/>
    </source>
</evidence>
<dbReference type="Proteomes" id="UP000305948">
    <property type="component" value="Unassembled WGS sequence"/>
</dbReference>
<dbReference type="GO" id="GO:0005737">
    <property type="term" value="C:cytoplasm"/>
    <property type="evidence" value="ECO:0007669"/>
    <property type="project" value="InterPro"/>
</dbReference>
<dbReference type="GO" id="GO:0004364">
    <property type="term" value="F:glutathione transferase activity"/>
    <property type="evidence" value="ECO:0007669"/>
    <property type="project" value="InterPro"/>
</dbReference>
<comment type="catalytic activity">
    <reaction evidence="7">
        <text>L-dehydroascorbate + 2 glutathione = glutathione disulfide + L-ascorbate</text>
        <dbReference type="Rhea" id="RHEA:24424"/>
        <dbReference type="ChEBI" id="CHEBI:38290"/>
        <dbReference type="ChEBI" id="CHEBI:57925"/>
        <dbReference type="ChEBI" id="CHEBI:58297"/>
        <dbReference type="ChEBI" id="CHEBI:58539"/>
        <dbReference type="EC" id="1.8.5.1"/>
    </reaction>
</comment>
<feature type="region of interest" description="Disordered" evidence="8">
    <location>
        <begin position="1"/>
        <end position="20"/>
    </location>
</feature>
<protein>
    <recommendedName>
        <fullName evidence="4">Glutathione-dependent dehydroascorbate reductase</fullName>
        <ecNumber evidence="2">1.20.4.2</ecNumber>
        <ecNumber evidence="1">1.8.5.1</ecNumber>
    </recommendedName>
    <alternativeName>
        <fullName evidence="5">Monomethylarsonic acid reductase</fullName>
    </alternativeName>
</protein>
<accession>A0A5C3N0F1</accession>
<dbReference type="CDD" id="cd00299">
    <property type="entry name" value="GST_C_family"/>
    <property type="match status" value="1"/>
</dbReference>
<dbReference type="OrthoDB" id="4951845at2759"/>
<dbReference type="SFLD" id="SFLDG00358">
    <property type="entry name" value="Main_(cytGST)"/>
    <property type="match status" value="1"/>
</dbReference>
<dbReference type="PRINTS" id="PR01625">
    <property type="entry name" value="GSTRNSFRASEO"/>
</dbReference>
<dbReference type="Pfam" id="PF13409">
    <property type="entry name" value="GST_N_2"/>
    <property type="match status" value="1"/>
</dbReference>
<dbReference type="InterPro" id="IPR040079">
    <property type="entry name" value="Glutathione_S-Trfase"/>
</dbReference>
<comment type="catalytic activity">
    <reaction evidence="6">
        <text>methylarsonate + 2 glutathione + H(+) = methylarsonous acid + glutathione disulfide + H2O</text>
        <dbReference type="Rhea" id="RHEA:15969"/>
        <dbReference type="ChEBI" id="CHEBI:15377"/>
        <dbReference type="ChEBI" id="CHEBI:15378"/>
        <dbReference type="ChEBI" id="CHEBI:17826"/>
        <dbReference type="ChEBI" id="CHEBI:33409"/>
        <dbReference type="ChEBI" id="CHEBI:57925"/>
        <dbReference type="ChEBI" id="CHEBI:58297"/>
        <dbReference type="EC" id="1.20.4.2"/>
    </reaction>
</comment>
<gene>
    <name evidence="11" type="ORF">OE88DRAFT_1660084</name>
</gene>
<dbReference type="PROSITE" id="PS50405">
    <property type="entry name" value="GST_CTER"/>
    <property type="match status" value="1"/>
</dbReference>
<evidence type="ECO:0000313" key="11">
    <source>
        <dbReference type="EMBL" id="TFK50940.1"/>
    </source>
</evidence>
<dbReference type="InterPro" id="IPR004046">
    <property type="entry name" value="GST_C"/>
</dbReference>
<evidence type="ECO:0000256" key="5">
    <source>
        <dbReference type="ARBA" id="ARBA00032681"/>
    </source>
</evidence>
<dbReference type="SUPFAM" id="SSF52833">
    <property type="entry name" value="Thioredoxin-like"/>
    <property type="match status" value="1"/>
</dbReference>
<dbReference type="EMBL" id="ML213512">
    <property type="protein sequence ID" value="TFK50940.1"/>
    <property type="molecule type" value="Genomic_DNA"/>
</dbReference>
<dbReference type="InterPro" id="IPR005442">
    <property type="entry name" value="GST_omega"/>
</dbReference>
<evidence type="ECO:0000256" key="3">
    <source>
        <dbReference type="ARBA" id="ARBA00023002"/>
    </source>
</evidence>
<name>A0A5C3N0F1_9AGAM</name>
<dbReference type="PANTHER" id="PTHR43968:SF6">
    <property type="entry name" value="GLUTATHIONE S-TRANSFERASE OMEGA"/>
    <property type="match status" value="1"/>
</dbReference>
<reference evidence="11 12" key="1">
    <citation type="journal article" date="2019" name="Nat. Ecol. Evol.">
        <title>Megaphylogeny resolves global patterns of mushroom evolution.</title>
        <authorList>
            <person name="Varga T."/>
            <person name="Krizsan K."/>
            <person name="Foldi C."/>
            <person name="Dima B."/>
            <person name="Sanchez-Garcia M."/>
            <person name="Sanchez-Ramirez S."/>
            <person name="Szollosi G.J."/>
            <person name="Szarkandi J.G."/>
            <person name="Papp V."/>
            <person name="Albert L."/>
            <person name="Andreopoulos W."/>
            <person name="Angelini C."/>
            <person name="Antonin V."/>
            <person name="Barry K.W."/>
            <person name="Bougher N.L."/>
            <person name="Buchanan P."/>
            <person name="Buyck B."/>
            <person name="Bense V."/>
            <person name="Catcheside P."/>
            <person name="Chovatia M."/>
            <person name="Cooper J."/>
            <person name="Damon W."/>
            <person name="Desjardin D."/>
            <person name="Finy P."/>
            <person name="Geml J."/>
            <person name="Haridas S."/>
            <person name="Hughes K."/>
            <person name="Justo A."/>
            <person name="Karasinski D."/>
            <person name="Kautmanova I."/>
            <person name="Kiss B."/>
            <person name="Kocsube S."/>
            <person name="Kotiranta H."/>
            <person name="LaButti K.M."/>
            <person name="Lechner B.E."/>
            <person name="Liimatainen K."/>
            <person name="Lipzen A."/>
            <person name="Lukacs Z."/>
            <person name="Mihaltcheva S."/>
            <person name="Morgado L.N."/>
            <person name="Niskanen T."/>
            <person name="Noordeloos M.E."/>
            <person name="Ohm R.A."/>
            <person name="Ortiz-Santana B."/>
            <person name="Ovrebo C."/>
            <person name="Racz N."/>
            <person name="Riley R."/>
            <person name="Savchenko A."/>
            <person name="Shiryaev A."/>
            <person name="Soop K."/>
            <person name="Spirin V."/>
            <person name="Szebenyi C."/>
            <person name="Tomsovsky M."/>
            <person name="Tulloss R.E."/>
            <person name="Uehling J."/>
            <person name="Grigoriev I.V."/>
            <person name="Vagvolgyi C."/>
            <person name="Papp T."/>
            <person name="Martin F.M."/>
            <person name="Miettinen O."/>
            <person name="Hibbett D.S."/>
            <person name="Nagy L.G."/>
        </authorList>
    </citation>
    <scope>NUCLEOTIDE SEQUENCE [LARGE SCALE GENOMIC DNA]</scope>
    <source>
        <strain evidence="11 12">OMC1185</strain>
    </source>
</reference>
<dbReference type="CDD" id="cd00570">
    <property type="entry name" value="GST_N_family"/>
    <property type="match status" value="1"/>
</dbReference>
<dbReference type="PROSITE" id="PS50404">
    <property type="entry name" value="GST_NTER"/>
    <property type="match status" value="1"/>
</dbReference>
<evidence type="ECO:0000256" key="6">
    <source>
        <dbReference type="ARBA" id="ARBA00048353"/>
    </source>
</evidence>
<proteinExistence type="predicted"/>
<evidence type="ECO:0000259" key="10">
    <source>
        <dbReference type="PROSITE" id="PS50405"/>
    </source>
</evidence>
<evidence type="ECO:0000259" key="9">
    <source>
        <dbReference type="PROSITE" id="PS50404"/>
    </source>
</evidence>
<evidence type="ECO:0000256" key="4">
    <source>
        <dbReference type="ARBA" id="ARBA00032186"/>
    </source>
</evidence>
<dbReference type="AlphaFoldDB" id="A0A5C3N0F1"/>
<dbReference type="GO" id="GO:0045174">
    <property type="term" value="F:glutathione dehydrogenase (ascorbate) activity"/>
    <property type="evidence" value="ECO:0007669"/>
    <property type="project" value="UniProtKB-EC"/>
</dbReference>
<evidence type="ECO:0000256" key="8">
    <source>
        <dbReference type="SAM" id="MobiDB-lite"/>
    </source>
</evidence>
<dbReference type="PANTHER" id="PTHR43968">
    <property type="match status" value="1"/>
</dbReference>
<dbReference type="SUPFAM" id="SSF47616">
    <property type="entry name" value="GST C-terminal domain-like"/>
    <property type="match status" value="1"/>
</dbReference>
<dbReference type="SFLD" id="SFLDS00019">
    <property type="entry name" value="Glutathione_Transferase_(cytos"/>
    <property type="match status" value="1"/>
</dbReference>
<dbReference type="EC" id="1.20.4.2" evidence="2"/>
<dbReference type="InterPro" id="IPR004045">
    <property type="entry name" value="Glutathione_S-Trfase_N"/>
</dbReference>
<evidence type="ECO:0000256" key="7">
    <source>
        <dbReference type="ARBA" id="ARBA00049544"/>
    </source>
</evidence>
<keyword evidence="11" id="KW-0808">Transferase</keyword>
<dbReference type="InterPro" id="IPR050983">
    <property type="entry name" value="GST_Omega/HSP26"/>
</dbReference>
<dbReference type="EC" id="1.8.5.1" evidence="1"/>
<feature type="domain" description="GST C-terminal" evidence="10">
    <location>
        <begin position="112"/>
        <end position="256"/>
    </location>
</feature>
<sequence>MGYPDEHIHPHATGSAQKTVAQHQESQDLTFYAGWFCPFVQRSWISLEEKGIPYQYKEVNPYKKEKHFLDINPKGLVPALEYKGKALYESLIICEFLEDAYPEHKPHLLPADPYDRAIVRLQLDHVSKTILPAFFRTLQAQEKSKQQEGLQDLYKGLRQLAEKVKGPYFLGEEFSLADIAIAPWAVRDYILGEHREYKREDVGSGWKEYAEVLEKRDSVVRTCSDREHYEEIYGRYLRDEAQSEAAKATRAGKVIP</sequence>
<dbReference type="InterPro" id="IPR010987">
    <property type="entry name" value="Glutathione-S-Trfase_C-like"/>
</dbReference>
<evidence type="ECO:0000256" key="1">
    <source>
        <dbReference type="ARBA" id="ARBA00012436"/>
    </source>
</evidence>
<dbReference type="Gene3D" id="1.20.1050.10">
    <property type="match status" value="1"/>
</dbReference>
<dbReference type="GO" id="GO:0050610">
    <property type="term" value="F:methylarsonate reductase activity"/>
    <property type="evidence" value="ECO:0007669"/>
    <property type="project" value="UniProtKB-EC"/>
</dbReference>